<keyword evidence="9" id="KW-0378">Hydrolase</keyword>
<dbReference type="InterPro" id="IPR027268">
    <property type="entry name" value="Peptidase_M4/M1_CTD_sf"/>
</dbReference>
<keyword evidence="12" id="KW-0732">Signal</keyword>
<dbReference type="GO" id="GO:0070006">
    <property type="term" value="F:metalloaminopeptidase activity"/>
    <property type="evidence" value="ECO:0007669"/>
    <property type="project" value="TreeGrafter"/>
</dbReference>
<evidence type="ECO:0000256" key="11">
    <source>
        <dbReference type="ARBA" id="ARBA00023049"/>
    </source>
</evidence>
<comment type="similarity">
    <text evidence="3">Belongs to the peptidase M1 family.</text>
</comment>
<feature type="chain" id="PRO_5022703588" description="Aminopeptidase N" evidence="12">
    <location>
        <begin position="28"/>
        <end position="871"/>
    </location>
</feature>
<dbReference type="InterPro" id="IPR014782">
    <property type="entry name" value="Peptidase_M1_dom"/>
</dbReference>
<evidence type="ECO:0000256" key="6">
    <source>
        <dbReference type="ARBA" id="ARBA00022438"/>
    </source>
</evidence>
<dbReference type="PROSITE" id="PS51257">
    <property type="entry name" value="PROKAR_LIPOPROTEIN"/>
    <property type="match status" value="1"/>
</dbReference>
<keyword evidence="11" id="KW-0482">Metalloprotease</keyword>
<dbReference type="Gene3D" id="1.25.10.10">
    <property type="entry name" value="Leucine-rich Repeat Variant"/>
    <property type="match status" value="1"/>
</dbReference>
<dbReference type="Proteomes" id="UP000321907">
    <property type="component" value="Unassembled WGS sequence"/>
</dbReference>
<dbReference type="PANTHER" id="PTHR11533">
    <property type="entry name" value="PROTEASE M1 ZINC METALLOPROTEASE"/>
    <property type="match status" value="1"/>
</dbReference>
<sequence>MRNTLPLIGLLATLLAFGCSPKTYTVAAPEMETRNLDTMTVTPAANGVIETEEIVMPTEKVIPNERPVYNAAYNRTHDLLHTRLDLSFDWAKEMVIGKATLKLKPIFKASRTLVLDAKNFDFKSITMNGKALDYTYEGDKQTVSIDLGREYTRDQEYTIVLDYTAVPAQSGGSAAITSDKGLFFINPDGTEDKPMQIWTQGETENNSRWFPTIDKPNERCTQEMYVTVQDKFKTLGNGVLENSTKNPDGTRTDYWNMELPHAPYLFALIVGEFDIVEDEPWNGIPVNYYMEDGFKDYAKDIYPYTREMLTFFSDVTGVQYPWAKYSQVAVRDYVSGAMENTTAVIFGEFMHGTDRELIDVETNEKIVAHEMFHHWFGDYVTTESWSNLTLNEGFANYSEYLWMEKKHGRDAADFHMMSERSGYFGSAQRGIHELIWYDFEDKEQMFDAHSYNKGGAVLHMLRDYLGDEAFFAGLTKYLNDNKFSAVEVDELRMAFEDLTGEDLNWFFDQWFLSAGHPALKVETGYADGKVMLTVEQTQDTDENVPGVFRLPTKVAIFTNGSTTPEMMDIVIDERKQTFTFPSSVKPDVVVLDPMHTLLAQFNYTKTTEELAAQFKGAPSLVDRMLVLQRLGNKEDSALKTEVVSMALNDPFHGVREAALGMIVESADENQLKVVRSLAKSDPHSSVRATAIQVLAANEDSELKAISEMALDAKPYPVVSAGLQGLVVADPTAATAAATKLEALDNPSVNSALASLYAEAGDPAKLPFFEKQMKVADGYGALDVMDGYRTLLAKGTPAQMTAGLEKMVAMAKDQNQSLFRRLAATKALNDMREEAKAAGTTDVVTKLGTMISAIKAVETDPNLQRFYQQFGG</sequence>
<dbReference type="EC" id="3.4.11.2" evidence="4"/>
<organism evidence="15 16">
    <name type="scientific">Neolewinella aurantiaca</name>
    <dbReference type="NCBI Taxonomy" id="2602767"/>
    <lineage>
        <taxon>Bacteria</taxon>
        <taxon>Pseudomonadati</taxon>
        <taxon>Bacteroidota</taxon>
        <taxon>Saprospiria</taxon>
        <taxon>Saprospirales</taxon>
        <taxon>Lewinellaceae</taxon>
        <taxon>Neolewinella</taxon>
    </lineage>
</organism>
<evidence type="ECO:0000313" key="15">
    <source>
        <dbReference type="EMBL" id="TXF89382.1"/>
    </source>
</evidence>
<comment type="caution">
    <text evidence="15">The sequence shown here is derived from an EMBL/GenBank/DDBJ whole genome shotgun (WGS) entry which is preliminary data.</text>
</comment>
<evidence type="ECO:0000256" key="1">
    <source>
        <dbReference type="ARBA" id="ARBA00000098"/>
    </source>
</evidence>
<dbReference type="InterPro" id="IPR010916">
    <property type="entry name" value="TonB_box_CS"/>
</dbReference>
<feature type="domain" description="Aminopeptidase N-like N-terminal" evidence="14">
    <location>
        <begin position="81"/>
        <end position="265"/>
    </location>
</feature>
<dbReference type="SUPFAM" id="SSF55486">
    <property type="entry name" value="Metalloproteases ('zincins'), catalytic domain"/>
    <property type="match status" value="1"/>
</dbReference>
<feature type="signal peptide" evidence="12">
    <location>
        <begin position="1"/>
        <end position="27"/>
    </location>
</feature>
<dbReference type="OrthoDB" id="100605at2"/>
<evidence type="ECO:0000259" key="13">
    <source>
        <dbReference type="Pfam" id="PF01433"/>
    </source>
</evidence>
<dbReference type="SUPFAM" id="SSF63737">
    <property type="entry name" value="Leukotriene A4 hydrolase N-terminal domain"/>
    <property type="match status" value="1"/>
</dbReference>
<dbReference type="PANTHER" id="PTHR11533:SF174">
    <property type="entry name" value="PUROMYCIN-SENSITIVE AMINOPEPTIDASE-RELATED"/>
    <property type="match status" value="1"/>
</dbReference>
<evidence type="ECO:0000256" key="4">
    <source>
        <dbReference type="ARBA" id="ARBA00012564"/>
    </source>
</evidence>
<evidence type="ECO:0000256" key="3">
    <source>
        <dbReference type="ARBA" id="ARBA00010136"/>
    </source>
</evidence>
<name>A0A5C7FV32_9BACT</name>
<dbReference type="Gene3D" id="2.60.40.1730">
    <property type="entry name" value="tricorn interacting facor f3 domain"/>
    <property type="match status" value="1"/>
</dbReference>
<evidence type="ECO:0000256" key="9">
    <source>
        <dbReference type="ARBA" id="ARBA00022801"/>
    </source>
</evidence>
<dbReference type="PROSITE" id="PS00430">
    <property type="entry name" value="TONB_DEPENDENT_REC_1"/>
    <property type="match status" value="1"/>
</dbReference>
<evidence type="ECO:0000259" key="14">
    <source>
        <dbReference type="Pfam" id="PF17900"/>
    </source>
</evidence>
<protein>
    <recommendedName>
        <fullName evidence="5">Aminopeptidase N</fullName>
        <ecNumber evidence="4">3.4.11.2</ecNumber>
    </recommendedName>
</protein>
<gene>
    <name evidence="15" type="ORF">FUA23_10460</name>
</gene>
<comment type="catalytic activity">
    <reaction evidence="1">
        <text>Release of an N-terminal amino acid, Xaa-|-Yaa- from a peptide, amide or arylamide. Xaa is preferably Ala, but may be most amino acids including Pro (slow action). When a terminal hydrophobic residue is followed by a prolyl residue, the two may be released as an intact Xaa-Pro dipeptide.</text>
        <dbReference type="EC" id="3.4.11.2"/>
    </reaction>
</comment>
<dbReference type="GO" id="GO:0016020">
    <property type="term" value="C:membrane"/>
    <property type="evidence" value="ECO:0007669"/>
    <property type="project" value="TreeGrafter"/>
</dbReference>
<evidence type="ECO:0000256" key="10">
    <source>
        <dbReference type="ARBA" id="ARBA00022833"/>
    </source>
</evidence>
<evidence type="ECO:0000256" key="2">
    <source>
        <dbReference type="ARBA" id="ARBA00001947"/>
    </source>
</evidence>
<dbReference type="InterPro" id="IPR045357">
    <property type="entry name" value="Aminopeptidase_N-like_N"/>
</dbReference>
<dbReference type="GO" id="GO:0008270">
    <property type="term" value="F:zinc ion binding"/>
    <property type="evidence" value="ECO:0007669"/>
    <property type="project" value="InterPro"/>
</dbReference>
<dbReference type="GO" id="GO:0006508">
    <property type="term" value="P:proteolysis"/>
    <property type="evidence" value="ECO:0007669"/>
    <property type="project" value="UniProtKB-KW"/>
</dbReference>
<evidence type="ECO:0000256" key="7">
    <source>
        <dbReference type="ARBA" id="ARBA00022670"/>
    </source>
</evidence>
<feature type="domain" description="Peptidase M1 membrane alanine aminopeptidase" evidence="13">
    <location>
        <begin position="305"/>
        <end position="510"/>
    </location>
</feature>
<keyword evidence="16" id="KW-1185">Reference proteome</keyword>
<proteinExistence type="inferred from homology"/>
<keyword evidence="10" id="KW-0862">Zinc</keyword>
<dbReference type="GO" id="GO:0043171">
    <property type="term" value="P:peptide catabolic process"/>
    <property type="evidence" value="ECO:0007669"/>
    <property type="project" value="TreeGrafter"/>
</dbReference>
<dbReference type="Pfam" id="PF17900">
    <property type="entry name" value="Peptidase_M1_N"/>
    <property type="match status" value="1"/>
</dbReference>
<accession>A0A5C7FV32</accession>
<dbReference type="InterPro" id="IPR042097">
    <property type="entry name" value="Aminopeptidase_N-like_N_sf"/>
</dbReference>
<keyword evidence="8" id="KW-0479">Metal-binding</keyword>
<evidence type="ECO:0000256" key="8">
    <source>
        <dbReference type="ARBA" id="ARBA00022723"/>
    </source>
</evidence>
<dbReference type="PRINTS" id="PR00756">
    <property type="entry name" value="ALADIPTASE"/>
</dbReference>
<evidence type="ECO:0000256" key="12">
    <source>
        <dbReference type="SAM" id="SignalP"/>
    </source>
</evidence>
<dbReference type="Pfam" id="PF01433">
    <property type="entry name" value="Peptidase_M1"/>
    <property type="match status" value="1"/>
</dbReference>
<dbReference type="InterPro" id="IPR001930">
    <property type="entry name" value="Peptidase_M1"/>
</dbReference>
<dbReference type="InterPro" id="IPR050344">
    <property type="entry name" value="Peptidase_M1_aminopeptidases"/>
</dbReference>
<evidence type="ECO:0000313" key="16">
    <source>
        <dbReference type="Proteomes" id="UP000321907"/>
    </source>
</evidence>
<dbReference type="GO" id="GO:0005737">
    <property type="term" value="C:cytoplasm"/>
    <property type="evidence" value="ECO:0007669"/>
    <property type="project" value="TreeGrafter"/>
</dbReference>
<dbReference type="GO" id="GO:0005615">
    <property type="term" value="C:extracellular space"/>
    <property type="evidence" value="ECO:0007669"/>
    <property type="project" value="TreeGrafter"/>
</dbReference>
<dbReference type="Gene3D" id="1.10.390.10">
    <property type="entry name" value="Neutral Protease Domain 2"/>
    <property type="match status" value="1"/>
</dbReference>
<comment type="cofactor">
    <cofactor evidence="2">
        <name>Zn(2+)</name>
        <dbReference type="ChEBI" id="CHEBI:29105"/>
    </cofactor>
</comment>
<keyword evidence="7" id="KW-0645">Protease</keyword>
<dbReference type="EMBL" id="VOXD01000014">
    <property type="protein sequence ID" value="TXF89382.1"/>
    <property type="molecule type" value="Genomic_DNA"/>
</dbReference>
<dbReference type="RefSeq" id="WP_147930692.1">
    <property type="nucleotide sequence ID" value="NZ_VOXD01000014.1"/>
</dbReference>
<dbReference type="GO" id="GO:0042277">
    <property type="term" value="F:peptide binding"/>
    <property type="evidence" value="ECO:0007669"/>
    <property type="project" value="TreeGrafter"/>
</dbReference>
<keyword evidence="6 15" id="KW-0031">Aminopeptidase</keyword>
<dbReference type="AlphaFoldDB" id="A0A5C7FV32"/>
<reference evidence="15 16" key="1">
    <citation type="submission" date="2019-08" db="EMBL/GenBank/DDBJ databases">
        <title>Lewinella sp. strain SSH13 Genome sequencing and assembly.</title>
        <authorList>
            <person name="Kim I."/>
        </authorList>
    </citation>
    <scope>NUCLEOTIDE SEQUENCE [LARGE SCALE GENOMIC DNA]</scope>
    <source>
        <strain evidence="15 16">SSH13</strain>
    </source>
</reference>
<dbReference type="GO" id="GO:0016285">
    <property type="term" value="F:alanyl aminopeptidase activity"/>
    <property type="evidence" value="ECO:0007669"/>
    <property type="project" value="UniProtKB-EC"/>
</dbReference>
<dbReference type="InterPro" id="IPR011989">
    <property type="entry name" value="ARM-like"/>
</dbReference>
<evidence type="ECO:0000256" key="5">
    <source>
        <dbReference type="ARBA" id="ARBA00015611"/>
    </source>
</evidence>
<dbReference type="CDD" id="cd09603">
    <property type="entry name" value="M1_APN_like"/>
    <property type="match status" value="1"/>
</dbReference>